<protein>
    <submittedName>
        <fullName evidence="3">Glycoside hydrolase family 127 protein</fullName>
    </submittedName>
</protein>
<sequence>MQNYPIYKSHPFDTGKEYNGGVAHGLTFTDVLDRMYELTGNRKYLEYAAFLYMDYSHFFSWEQDAQLTNVLNKNYKLKCHAVHTYEHLRSLIVAASMLEDKQVKQALADYLQKIADVVTPTGGAIGDEWIAERLADATHTGYEYCSLHELMDSYSVLFQKTGLTKYAELAENIFYNAAQGARHPYHSCIAYLKTDNSYEMMGTRNGDNEPDRKQTRYKYSPVHQDVAVCCVPNAGRITPYFLQKAWMQQGKNTLVANFLAPCVLDTKLDGKNIRIENETDYPMENHFNFHLNLQESMRMVLKIRKPSWATSVWCSETYKLEGDYIIIERNFKSKDSFSLSFNTNVRTCKDLKGETYFAYGAQFFAYPIKAKEFQGRVYAKGFSDYLYEPLENTRFQYIDDHQATFHHGKIHVRLLNVHTGKKEYVDLVPLQETILRQAAF</sequence>
<evidence type="ECO:0000259" key="2">
    <source>
        <dbReference type="Pfam" id="PF20736"/>
    </source>
</evidence>
<dbReference type="Pfam" id="PF20736">
    <property type="entry name" value="Glyco_hydro127M"/>
    <property type="match status" value="1"/>
</dbReference>
<feature type="domain" description="Non-reducing end beta-L-arabinofuranosidase-like GH127 middle" evidence="2">
    <location>
        <begin position="254"/>
        <end position="341"/>
    </location>
</feature>
<feature type="domain" description="Non-reducing end beta-L-arabinofuranosidase-like GH127 catalytic" evidence="1">
    <location>
        <begin position="30"/>
        <end position="241"/>
    </location>
</feature>
<dbReference type="InterPro" id="IPR049046">
    <property type="entry name" value="Beta-AFase-like_GH127_middle"/>
</dbReference>
<dbReference type="EMBL" id="JACOOG010000001">
    <property type="protein sequence ID" value="MBC5592630.1"/>
    <property type="molecule type" value="Genomic_DNA"/>
</dbReference>
<dbReference type="InterPro" id="IPR012878">
    <property type="entry name" value="Beta-AFase-like_GH127_cat"/>
</dbReference>
<evidence type="ECO:0000259" key="1">
    <source>
        <dbReference type="Pfam" id="PF07944"/>
    </source>
</evidence>
<dbReference type="PANTHER" id="PTHR43465:SF2">
    <property type="entry name" value="DUF1680 DOMAIN PROTEIN (AFU_ORTHOLOGUE AFUA_1G08910)"/>
    <property type="match status" value="1"/>
</dbReference>
<keyword evidence="3" id="KW-0378">Hydrolase</keyword>
<accession>A0ABR7C4V2</accession>
<dbReference type="Proteomes" id="UP000600230">
    <property type="component" value="Unassembled WGS sequence"/>
</dbReference>
<dbReference type="Pfam" id="PF07944">
    <property type="entry name" value="Beta-AFase-like_GH127_cat"/>
    <property type="match status" value="1"/>
</dbReference>
<gene>
    <name evidence="3" type="ORF">H8S53_15590</name>
</gene>
<evidence type="ECO:0000313" key="3">
    <source>
        <dbReference type="EMBL" id="MBC5592630.1"/>
    </source>
</evidence>
<proteinExistence type="predicted"/>
<name>A0ABR7C4V2_9BACE</name>
<dbReference type="GO" id="GO:0016787">
    <property type="term" value="F:hydrolase activity"/>
    <property type="evidence" value="ECO:0007669"/>
    <property type="project" value="UniProtKB-KW"/>
</dbReference>
<comment type="caution">
    <text evidence="3">The sequence shown here is derived from an EMBL/GenBank/DDBJ whole genome shotgun (WGS) entry which is preliminary data.</text>
</comment>
<dbReference type="PANTHER" id="PTHR43465">
    <property type="entry name" value="DUF1680 DOMAIN PROTEIN (AFU_ORTHOLOGUE AFUA_1G08910)"/>
    <property type="match status" value="1"/>
</dbReference>
<keyword evidence="4" id="KW-1185">Reference proteome</keyword>
<reference evidence="3 4" key="1">
    <citation type="submission" date="2020-08" db="EMBL/GenBank/DDBJ databases">
        <title>Genome public.</title>
        <authorList>
            <person name="Liu C."/>
            <person name="Sun Q."/>
        </authorList>
    </citation>
    <scope>NUCLEOTIDE SEQUENCE [LARGE SCALE GENOMIC DNA]</scope>
    <source>
        <strain evidence="3 4">NSJ-21</strain>
    </source>
</reference>
<dbReference type="InterPro" id="IPR049174">
    <property type="entry name" value="Beta-AFase-like"/>
</dbReference>
<organism evidence="3 4">
    <name type="scientific">Bacteroides parvus</name>
    <dbReference type="NCBI Taxonomy" id="2763025"/>
    <lineage>
        <taxon>Bacteria</taxon>
        <taxon>Pseudomonadati</taxon>
        <taxon>Bacteroidota</taxon>
        <taxon>Bacteroidia</taxon>
        <taxon>Bacteroidales</taxon>
        <taxon>Bacteroidaceae</taxon>
        <taxon>Bacteroides</taxon>
    </lineage>
</organism>
<dbReference type="RefSeq" id="WP_186905983.1">
    <property type="nucleotide sequence ID" value="NZ_JACOOG010000001.1"/>
</dbReference>
<evidence type="ECO:0000313" key="4">
    <source>
        <dbReference type="Proteomes" id="UP000600230"/>
    </source>
</evidence>